<accession>A0A1M5ZJH9</accession>
<evidence type="ECO:0000313" key="3">
    <source>
        <dbReference type="EMBL" id="SHI24322.1"/>
    </source>
</evidence>
<proteinExistence type="predicted"/>
<keyword evidence="1" id="KW-0175">Coiled coil</keyword>
<protein>
    <submittedName>
        <fullName evidence="3">Phage minor structural protein GP20</fullName>
    </submittedName>
</protein>
<sequence>MLEWLKTILGEAYTEDVDKKVSEQIGKDFVARADFNAANEAKKTLDGQIKDRDKQLEELKKSSGDSEALKQQIAQLQESNKTAKTEYDASLAKINYDSRAEKFIDGLKPRDDLSKKAILSEFAAKAFKLEGESFIGGKEWAEEFKKANAAHFADGTGFPPPPGGGAPAPSDMSKLSDEDFYAKAFTKK</sequence>
<name>A0A1M5ZJH9_9FIRM</name>
<dbReference type="Proteomes" id="UP000183995">
    <property type="component" value="Unassembled WGS sequence"/>
</dbReference>
<reference evidence="3 5" key="1">
    <citation type="submission" date="2016-11" db="EMBL/GenBank/DDBJ databases">
        <authorList>
            <person name="Jaros S."/>
            <person name="Januszkiewicz K."/>
            <person name="Wedrychowicz H."/>
        </authorList>
    </citation>
    <scope>NUCLEOTIDE SEQUENCE [LARGE SCALE GENOMIC DNA]</scope>
    <source>
        <strain evidence="3 5">DSM 10068</strain>
    </source>
</reference>
<dbReference type="EMBL" id="FQXV01000025">
    <property type="protein sequence ID" value="SHI24602.1"/>
    <property type="molecule type" value="Genomic_DNA"/>
</dbReference>
<gene>
    <name evidence="3" type="ORF">SAMN02745823_03820</name>
    <name evidence="4" type="ORF">SAMN02745823_03849</name>
</gene>
<feature type="region of interest" description="Disordered" evidence="2">
    <location>
        <begin position="151"/>
        <end position="175"/>
    </location>
</feature>
<dbReference type="AlphaFoldDB" id="A0A1M5ZJH9"/>
<dbReference type="Pfam" id="PF06810">
    <property type="entry name" value="Phage_scaffold"/>
    <property type="match status" value="1"/>
</dbReference>
<evidence type="ECO:0000256" key="1">
    <source>
        <dbReference type="SAM" id="Coils"/>
    </source>
</evidence>
<dbReference type="OrthoDB" id="1862697at2"/>
<dbReference type="STRING" id="1123282.SAMN02745823_03820"/>
<evidence type="ECO:0000313" key="4">
    <source>
        <dbReference type="EMBL" id="SHI24602.1"/>
    </source>
</evidence>
<evidence type="ECO:0000313" key="5">
    <source>
        <dbReference type="Proteomes" id="UP000183995"/>
    </source>
</evidence>
<evidence type="ECO:0000256" key="2">
    <source>
        <dbReference type="SAM" id="MobiDB-lite"/>
    </source>
</evidence>
<dbReference type="InterPro" id="IPR009636">
    <property type="entry name" value="SCAF"/>
</dbReference>
<feature type="coiled-coil region" evidence="1">
    <location>
        <begin position="59"/>
        <end position="93"/>
    </location>
</feature>
<dbReference type="RefSeq" id="WP_073083225.1">
    <property type="nucleotide sequence ID" value="NZ_FQXV01000024.1"/>
</dbReference>
<organism evidence="3 5">
    <name type="scientific">Sporobacter termitidis DSM 10068</name>
    <dbReference type="NCBI Taxonomy" id="1123282"/>
    <lineage>
        <taxon>Bacteria</taxon>
        <taxon>Bacillati</taxon>
        <taxon>Bacillota</taxon>
        <taxon>Clostridia</taxon>
        <taxon>Eubacteriales</taxon>
        <taxon>Oscillospiraceae</taxon>
        <taxon>Sporobacter</taxon>
    </lineage>
</organism>
<dbReference type="EMBL" id="FQXV01000024">
    <property type="protein sequence ID" value="SHI24322.1"/>
    <property type="molecule type" value="Genomic_DNA"/>
</dbReference>
<keyword evidence="5" id="KW-1185">Reference proteome</keyword>